<proteinExistence type="inferred from homology"/>
<feature type="region of interest" description="Disordered" evidence="8">
    <location>
        <begin position="1"/>
        <end position="29"/>
    </location>
</feature>
<organism evidence="10 11">
    <name type="scientific">Paraburkholderia tropica</name>
    <dbReference type="NCBI Taxonomy" id="92647"/>
    <lineage>
        <taxon>Bacteria</taxon>
        <taxon>Pseudomonadati</taxon>
        <taxon>Pseudomonadota</taxon>
        <taxon>Betaproteobacteria</taxon>
        <taxon>Burkholderiales</taxon>
        <taxon>Burkholderiaceae</taxon>
        <taxon>Paraburkholderia</taxon>
    </lineage>
</organism>
<evidence type="ECO:0000259" key="9">
    <source>
        <dbReference type="Pfam" id="PF07687"/>
    </source>
</evidence>
<evidence type="ECO:0000313" key="10">
    <source>
        <dbReference type="EMBL" id="PXX15719.1"/>
    </source>
</evidence>
<dbReference type="PANTHER" id="PTHR43808:SF31">
    <property type="entry name" value="N-ACETYL-L-CITRULLINE DEACETYLASE"/>
    <property type="match status" value="1"/>
</dbReference>
<evidence type="ECO:0000256" key="7">
    <source>
        <dbReference type="ARBA" id="ARBA00023285"/>
    </source>
</evidence>
<evidence type="ECO:0000313" key="11">
    <source>
        <dbReference type="Proteomes" id="UP000247515"/>
    </source>
</evidence>
<keyword evidence="11" id="KW-1185">Reference proteome</keyword>
<evidence type="ECO:0000256" key="1">
    <source>
        <dbReference type="ARBA" id="ARBA00001941"/>
    </source>
</evidence>
<dbReference type="InterPro" id="IPR050072">
    <property type="entry name" value="Peptidase_M20A"/>
</dbReference>
<reference evidence="10 11" key="1">
    <citation type="submission" date="2018-05" db="EMBL/GenBank/DDBJ databases">
        <title>Genomic Encyclopedia of Type Strains, Phase IV (KMG-V): Genome sequencing to study the core and pangenomes of soil and plant-associated prokaryotes.</title>
        <authorList>
            <person name="Whitman W."/>
        </authorList>
    </citation>
    <scope>NUCLEOTIDE SEQUENCE [LARGE SCALE GENOMIC DNA]</scope>
    <source>
        <strain evidence="10 11">SIr-6563</strain>
    </source>
</reference>
<keyword evidence="5" id="KW-0378">Hydrolase</keyword>
<keyword evidence="7" id="KW-0170">Cobalt</keyword>
<feature type="domain" description="Peptidase M20 dimerisation" evidence="9">
    <location>
        <begin position="202"/>
        <end position="307"/>
    </location>
</feature>
<comment type="similarity">
    <text evidence="3">Belongs to the peptidase M20A family.</text>
</comment>
<comment type="cofactor">
    <cofactor evidence="2">
        <name>Zn(2+)</name>
        <dbReference type="ChEBI" id="CHEBI:29105"/>
    </cofactor>
</comment>
<evidence type="ECO:0000256" key="5">
    <source>
        <dbReference type="ARBA" id="ARBA00022801"/>
    </source>
</evidence>
<dbReference type="Pfam" id="PF01546">
    <property type="entry name" value="Peptidase_M20"/>
    <property type="match status" value="1"/>
</dbReference>
<keyword evidence="6" id="KW-0862">Zinc</keyword>
<comment type="caution">
    <text evidence="10">The sequence shown here is derived from an EMBL/GenBank/DDBJ whole genome shotgun (WGS) entry which is preliminary data.</text>
</comment>
<dbReference type="NCBIfam" id="TIGR01910">
    <property type="entry name" value="DapE-ArgE"/>
    <property type="match status" value="1"/>
</dbReference>
<dbReference type="EMBL" id="QJJV01000009">
    <property type="protein sequence ID" value="PXX15719.1"/>
    <property type="molecule type" value="Genomic_DNA"/>
</dbReference>
<dbReference type="SUPFAM" id="SSF55031">
    <property type="entry name" value="Bacterial exopeptidase dimerisation domain"/>
    <property type="match status" value="1"/>
</dbReference>
<evidence type="ECO:0000256" key="4">
    <source>
        <dbReference type="ARBA" id="ARBA00022723"/>
    </source>
</evidence>
<accession>A0ABX5MPD5</accession>
<dbReference type="InterPro" id="IPR002933">
    <property type="entry name" value="Peptidase_M20"/>
</dbReference>
<evidence type="ECO:0000256" key="2">
    <source>
        <dbReference type="ARBA" id="ARBA00001947"/>
    </source>
</evidence>
<dbReference type="Pfam" id="PF07687">
    <property type="entry name" value="M20_dimer"/>
    <property type="match status" value="1"/>
</dbReference>
<dbReference type="InterPro" id="IPR036264">
    <property type="entry name" value="Bact_exopeptidase_dim_dom"/>
</dbReference>
<sequence>MSAILSTPSSAASATQSATQPATQPAMQPAMQPDLARMKRDLAALVGINTENPPGREIEAAQLVHRLLEEAGFDLSLSEYKPGRANVMARLENGPGPTFAFNTHLDVVPAGTGWQSDPFVLREADGRLYGRGSCDAKGPLAAMLEAMRMLAADRSRWSGTLLGVFTADEEIASEGAKFYAASRPHVDFVVVGEPTSNATFSAHKGSLRPLVRVHGVTAHSGTPHLGDNAIYRAAQLLKLVEGHHENEVRCRCHPLVGSASLTVTRALGGHADNVVPGACDLLLDRRMVPGELEEDVKREIEQLLETAREQFGVRAEVLEYKPTTGGATETAADSKIVQASLAACRAHGNSEPGPFGFQGGCDLVHFRSVGAAGVVIGPGTLEVAHKPDEFVPIDEFLASSLIYRDVAIEMLKAEQ</sequence>
<dbReference type="CDD" id="cd08659">
    <property type="entry name" value="M20_ArgE_DapE-like"/>
    <property type="match status" value="1"/>
</dbReference>
<protein>
    <submittedName>
        <fullName evidence="10">Acetylornithine deacetylase</fullName>
    </submittedName>
</protein>
<dbReference type="Gene3D" id="3.30.70.360">
    <property type="match status" value="1"/>
</dbReference>
<dbReference type="SUPFAM" id="SSF53187">
    <property type="entry name" value="Zn-dependent exopeptidases"/>
    <property type="match status" value="1"/>
</dbReference>
<dbReference type="InterPro" id="IPR010182">
    <property type="entry name" value="ArgE/DapE"/>
</dbReference>
<comment type="cofactor">
    <cofactor evidence="1">
        <name>Co(2+)</name>
        <dbReference type="ChEBI" id="CHEBI:48828"/>
    </cofactor>
</comment>
<dbReference type="InterPro" id="IPR011650">
    <property type="entry name" value="Peptidase_M20_dimer"/>
</dbReference>
<dbReference type="PANTHER" id="PTHR43808">
    <property type="entry name" value="ACETYLORNITHINE DEACETYLASE"/>
    <property type="match status" value="1"/>
</dbReference>
<evidence type="ECO:0000256" key="8">
    <source>
        <dbReference type="SAM" id="MobiDB-lite"/>
    </source>
</evidence>
<dbReference type="RefSeq" id="WP_220033078.1">
    <property type="nucleotide sequence ID" value="NZ_JAZKKM010000009.1"/>
</dbReference>
<gene>
    <name evidence="10" type="ORF">C7400_10954</name>
</gene>
<dbReference type="Gene3D" id="3.40.630.10">
    <property type="entry name" value="Zn peptidases"/>
    <property type="match status" value="1"/>
</dbReference>
<keyword evidence="4" id="KW-0479">Metal-binding</keyword>
<name>A0ABX5MPD5_9BURK</name>
<evidence type="ECO:0000256" key="3">
    <source>
        <dbReference type="ARBA" id="ARBA00006247"/>
    </source>
</evidence>
<dbReference type="Proteomes" id="UP000247515">
    <property type="component" value="Unassembled WGS sequence"/>
</dbReference>
<evidence type="ECO:0000256" key="6">
    <source>
        <dbReference type="ARBA" id="ARBA00022833"/>
    </source>
</evidence>